<dbReference type="CDD" id="cd01189">
    <property type="entry name" value="INT_ICEBs1_C_like"/>
    <property type="match status" value="1"/>
</dbReference>
<evidence type="ECO:0000256" key="1">
    <source>
        <dbReference type="ARBA" id="ARBA00022908"/>
    </source>
</evidence>
<dbReference type="EMBL" id="JADFFK010000011">
    <property type="protein sequence ID" value="MBE9638286.1"/>
    <property type="molecule type" value="Genomic_DNA"/>
</dbReference>
<organism evidence="8 9">
    <name type="scientific">Salipiger mangrovisoli</name>
    <dbReference type="NCBI Taxonomy" id="2865933"/>
    <lineage>
        <taxon>Bacteria</taxon>
        <taxon>Pseudomonadati</taxon>
        <taxon>Pseudomonadota</taxon>
        <taxon>Alphaproteobacteria</taxon>
        <taxon>Rhodobacterales</taxon>
        <taxon>Roseobacteraceae</taxon>
        <taxon>Salipiger</taxon>
    </lineage>
</organism>
<keyword evidence="2 4" id="KW-0238">DNA-binding</keyword>
<feature type="domain" description="Tyr recombinase" evidence="6">
    <location>
        <begin position="174"/>
        <end position="382"/>
    </location>
</feature>
<keyword evidence="1" id="KW-0229">DNA integration</keyword>
<evidence type="ECO:0000313" key="9">
    <source>
        <dbReference type="Proteomes" id="UP000607796"/>
    </source>
</evidence>
<protein>
    <submittedName>
        <fullName evidence="8">Site-specific integrase</fullName>
    </submittedName>
</protein>
<evidence type="ECO:0000256" key="5">
    <source>
        <dbReference type="SAM" id="MobiDB-lite"/>
    </source>
</evidence>
<dbReference type="InterPro" id="IPR002104">
    <property type="entry name" value="Integrase_catalytic"/>
</dbReference>
<keyword evidence="3" id="KW-0233">DNA recombination</keyword>
<dbReference type="InterPro" id="IPR044068">
    <property type="entry name" value="CB"/>
</dbReference>
<dbReference type="Pfam" id="PF14659">
    <property type="entry name" value="Phage_int_SAM_3"/>
    <property type="match status" value="1"/>
</dbReference>
<dbReference type="PROSITE" id="PS51900">
    <property type="entry name" value="CB"/>
    <property type="match status" value="1"/>
</dbReference>
<dbReference type="InterPro" id="IPR004107">
    <property type="entry name" value="Integrase_SAM-like_N"/>
</dbReference>
<dbReference type="Pfam" id="PF00589">
    <property type="entry name" value="Phage_integrase"/>
    <property type="match status" value="1"/>
</dbReference>
<keyword evidence="9" id="KW-1185">Reference proteome</keyword>
<dbReference type="InterPro" id="IPR050090">
    <property type="entry name" value="Tyrosine_recombinase_XerCD"/>
</dbReference>
<dbReference type="RefSeq" id="WP_194135588.1">
    <property type="nucleotide sequence ID" value="NZ_JADFFK010000011.1"/>
</dbReference>
<feature type="compositionally biased region" description="Low complexity" evidence="5">
    <location>
        <begin position="401"/>
        <end position="414"/>
    </location>
</feature>
<evidence type="ECO:0000256" key="4">
    <source>
        <dbReference type="PROSITE-ProRule" id="PRU01248"/>
    </source>
</evidence>
<dbReference type="InterPro" id="IPR013762">
    <property type="entry name" value="Integrase-like_cat_sf"/>
</dbReference>
<feature type="region of interest" description="Disordered" evidence="5">
    <location>
        <begin position="398"/>
        <end position="432"/>
    </location>
</feature>
<evidence type="ECO:0000313" key="8">
    <source>
        <dbReference type="EMBL" id="MBE9638286.1"/>
    </source>
</evidence>
<feature type="domain" description="Core-binding (CB)" evidence="7">
    <location>
        <begin position="60"/>
        <end position="150"/>
    </location>
</feature>
<evidence type="ECO:0000256" key="3">
    <source>
        <dbReference type="ARBA" id="ARBA00023172"/>
    </source>
</evidence>
<evidence type="ECO:0000259" key="6">
    <source>
        <dbReference type="PROSITE" id="PS51898"/>
    </source>
</evidence>
<gene>
    <name evidence="8" type="ORF">IQ782_15640</name>
</gene>
<dbReference type="PROSITE" id="PS51898">
    <property type="entry name" value="TYR_RECOMBINASE"/>
    <property type="match status" value="1"/>
</dbReference>
<evidence type="ECO:0000256" key="2">
    <source>
        <dbReference type="ARBA" id="ARBA00023125"/>
    </source>
</evidence>
<dbReference type="InterPro" id="IPR010998">
    <property type="entry name" value="Integrase_recombinase_N"/>
</dbReference>
<comment type="caution">
    <text evidence="8">The sequence shown here is derived from an EMBL/GenBank/DDBJ whole genome shotgun (WGS) entry which is preliminary data.</text>
</comment>
<sequence length="432" mass="46629">MASISRTHTKAGKTTFQVRWRPAGTRDSKARAKTFPTLAAAKKFAATLELQPGKGSEGRMTFAQYREQWLASQFAQTEATGSGQRGLSPSTVAAYRLASAHLLPTLGDMKLGDITNADCRNAIQHVARCKSPATVRLTRACARKMFGDLVARGTYQTNPMPTSAEFRTSGPQRQKLKCPTPDQVMAMAQQATNMPDRALVLIAASTGARRSELAGLRWCDLDLGEQPHMHIRRTVTLQYDAEGKPYVAVQNVGKTDSSLRAFPLSEPEAAILRSLHDEMVAAARRNRADWSPNAYVWPRAFTAQHEPQNPKSMTRRLARMRDAAGISPDVSPMHGLRHASATQMLGRVPTAILAKRLGHSSPAITMSIYTHPDETHMAAAADAAGAAWGQALAGLLGGAHTGQQKGQTRTQTRTPAAEPGGNVVPLRKANGS</sequence>
<dbReference type="Gene3D" id="1.10.443.10">
    <property type="entry name" value="Intergrase catalytic core"/>
    <property type="match status" value="1"/>
</dbReference>
<accession>A0ABR9X423</accession>
<dbReference type="Proteomes" id="UP000607796">
    <property type="component" value="Unassembled WGS sequence"/>
</dbReference>
<name>A0ABR9X423_9RHOB</name>
<dbReference type="Gene3D" id="1.10.150.130">
    <property type="match status" value="1"/>
</dbReference>
<dbReference type="PANTHER" id="PTHR30349">
    <property type="entry name" value="PHAGE INTEGRASE-RELATED"/>
    <property type="match status" value="1"/>
</dbReference>
<dbReference type="SUPFAM" id="SSF56349">
    <property type="entry name" value="DNA breaking-rejoining enzymes"/>
    <property type="match status" value="1"/>
</dbReference>
<reference evidence="8 9" key="1">
    <citation type="journal article" date="2021" name="Int. J. Syst. Evol. Microbiol.">
        <title>Salipiger mangrovisoli sp. nov., isolated from mangrove soil and the proposal for the reclassification of Paraphaeobacter pallidus as Salipiger pallidus comb. nov.</title>
        <authorList>
            <person name="Du J."/>
            <person name="Liu Y."/>
            <person name="Pei T."/>
            <person name="Deng M.R."/>
            <person name="Zhu H."/>
        </authorList>
    </citation>
    <scope>NUCLEOTIDE SEQUENCE [LARGE SCALE GENOMIC DNA]</scope>
    <source>
        <strain evidence="8 9">6D45A</strain>
    </source>
</reference>
<proteinExistence type="predicted"/>
<dbReference type="InterPro" id="IPR011010">
    <property type="entry name" value="DNA_brk_join_enz"/>
</dbReference>
<dbReference type="PANTHER" id="PTHR30349:SF91">
    <property type="entry name" value="INTA PROTEIN"/>
    <property type="match status" value="1"/>
</dbReference>
<evidence type="ECO:0000259" key="7">
    <source>
        <dbReference type="PROSITE" id="PS51900"/>
    </source>
</evidence>